<evidence type="ECO:0000256" key="7">
    <source>
        <dbReference type="ARBA" id="ARBA00022840"/>
    </source>
</evidence>
<dbReference type="PROSITE" id="PS50928">
    <property type="entry name" value="ABC_TM1"/>
    <property type="match status" value="1"/>
</dbReference>
<gene>
    <name evidence="13" type="ORF">GCM10023147_28950</name>
</gene>
<dbReference type="NCBIfam" id="TIGR01726">
    <property type="entry name" value="HEQRo_perm_3TM"/>
    <property type="match status" value="1"/>
</dbReference>
<evidence type="ECO:0000256" key="10">
    <source>
        <dbReference type="RuleBase" id="RU363032"/>
    </source>
</evidence>
<sequence length="504" mass="54696">MNEYLHYLALPYLWRGALVTLEVAAASLVGAVVLGFLLAEARSLPFAPVRWAVAVYIWLVRGTPVLLQLLLLFDALPSLGVVIPPIPTAIIGFTLNEAAFFAEIIRGGILAVDRDQLLAAQALGMPPWTTRRRVVMPLALRAIIPSLGNEFINLIKSTSLASVISVAELTQRSQFLSSQAFVYFPVFVASGLMYLILTSAVSGTQTVLERRASLDRAQQPSRDSAVAEPDGDEANLLATAAVPEVRSDRRVLVCDGVTKAYGDRPVLRGLDLTVCRGEVVAVLGSSGSGKSTLLRLVNHLESVDEGAITVNGRHIGYSNNGVPDRSPARLARARVEARVGMVFQHFNLFPHMTVLRNVMSGPLYVAGSDQDRAQARALQLLGAVGLREHADKLPHQLSGGQKQRVAIARALATDPELMLFDEPTSALDPELVGEVLTVMRRLAADGMTMLVVTHEIRFAREVADRVVFIHEGRIVEQGTPQEILDNPREPQTRHFLRSLTSVGG</sequence>
<dbReference type="RefSeq" id="WP_344997119.1">
    <property type="nucleotide sequence ID" value="NZ_BAABFR010000044.1"/>
</dbReference>
<dbReference type="SUPFAM" id="SSF52540">
    <property type="entry name" value="P-loop containing nucleoside triphosphate hydrolases"/>
    <property type="match status" value="1"/>
</dbReference>
<dbReference type="InterPro" id="IPR010065">
    <property type="entry name" value="AA_ABC_transptr_permease_3TM"/>
</dbReference>
<comment type="caution">
    <text evidence="13">The sequence shown here is derived from an EMBL/GenBank/DDBJ whole genome shotgun (WGS) entry which is preliminary data.</text>
</comment>
<feature type="transmembrane region" description="Helical" evidence="10">
    <location>
        <begin position="12"/>
        <end position="39"/>
    </location>
</feature>
<keyword evidence="9 10" id="KW-0472">Membrane</keyword>
<feature type="transmembrane region" description="Helical" evidence="10">
    <location>
        <begin position="85"/>
        <end position="105"/>
    </location>
</feature>
<dbReference type="Proteomes" id="UP001500635">
    <property type="component" value="Unassembled WGS sequence"/>
</dbReference>
<dbReference type="InterPro" id="IPR000515">
    <property type="entry name" value="MetI-like"/>
</dbReference>
<feature type="transmembrane region" description="Helical" evidence="10">
    <location>
        <begin position="51"/>
        <end position="73"/>
    </location>
</feature>
<dbReference type="PANTHER" id="PTHR43166">
    <property type="entry name" value="AMINO ACID IMPORT ATP-BINDING PROTEIN"/>
    <property type="match status" value="1"/>
</dbReference>
<comment type="subcellular location">
    <subcellularLocation>
        <location evidence="2 10">Cell membrane</location>
        <topology evidence="2 10">Multi-pass membrane protein</topology>
    </subcellularLocation>
    <subcellularLocation>
        <location evidence="1">Cell membrane</location>
        <topology evidence="1">Peripheral membrane protein</topology>
    </subcellularLocation>
</comment>
<keyword evidence="4" id="KW-1003">Cell membrane</keyword>
<dbReference type="Gene3D" id="1.10.3720.10">
    <property type="entry name" value="MetI-like"/>
    <property type="match status" value="1"/>
</dbReference>
<keyword evidence="3 10" id="KW-0813">Transport</keyword>
<name>A0ABP8JSU0_9ACTN</name>
<evidence type="ECO:0000256" key="4">
    <source>
        <dbReference type="ARBA" id="ARBA00022475"/>
    </source>
</evidence>
<keyword evidence="8 10" id="KW-1133">Transmembrane helix</keyword>
<feature type="domain" description="ABC transmembrane type-1" evidence="12">
    <location>
        <begin position="17"/>
        <end position="205"/>
    </location>
</feature>
<dbReference type="CDD" id="cd03262">
    <property type="entry name" value="ABC_HisP_GlnQ"/>
    <property type="match status" value="1"/>
</dbReference>
<proteinExistence type="inferred from homology"/>
<evidence type="ECO:0000313" key="14">
    <source>
        <dbReference type="Proteomes" id="UP001500635"/>
    </source>
</evidence>
<protein>
    <submittedName>
        <fullName evidence="13">Amino acid ABC transporter permease/ATP-binding protein</fullName>
    </submittedName>
</protein>
<keyword evidence="6" id="KW-0547">Nucleotide-binding</keyword>
<evidence type="ECO:0000256" key="6">
    <source>
        <dbReference type="ARBA" id="ARBA00022741"/>
    </source>
</evidence>
<evidence type="ECO:0000259" key="11">
    <source>
        <dbReference type="PROSITE" id="PS50893"/>
    </source>
</evidence>
<dbReference type="Gene3D" id="3.40.50.300">
    <property type="entry name" value="P-loop containing nucleotide triphosphate hydrolases"/>
    <property type="match status" value="1"/>
</dbReference>
<evidence type="ECO:0000313" key="13">
    <source>
        <dbReference type="EMBL" id="GAA4395578.1"/>
    </source>
</evidence>
<dbReference type="InterPro" id="IPR003593">
    <property type="entry name" value="AAA+_ATPase"/>
</dbReference>
<dbReference type="SMART" id="SM00382">
    <property type="entry name" value="AAA"/>
    <property type="match status" value="1"/>
</dbReference>
<comment type="similarity">
    <text evidence="10">Belongs to the binding-protein-dependent transport system permease family.</text>
</comment>
<evidence type="ECO:0000259" key="12">
    <source>
        <dbReference type="PROSITE" id="PS50928"/>
    </source>
</evidence>
<dbReference type="PROSITE" id="PS00211">
    <property type="entry name" value="ABC_TRANSPORTER_1"/>
    <property type="match status" value="1"/>
</dbReference>
<feature type="transmembrane region" description="Helical" evidence="10">
    <location>
        <begin position="180"/>
        <end position="201"/>
    </location>
</feature>
<keyword evidence="5 10" id="KW-0812">Transmembrane</keyword>
<dbReference type="SUPFAM" id="SSF161098">
    <property type="entry name" value="MetI-like"/>
    <property type="match status" value="1"/>
</dbReference>
<dbReference type="InterPro" id="IPR017871">
    <property type="entry name" value="ABC_transporter-like_CS"/>
</dbReference>
<keyword evidence="14" id="KW-1185">Reference proteome</keyword>
<dbReference type="InterPro" id="IPR035906">
    <property type="entry name" value="MetI-like_sf"/>
</dbReference>
<dbReference type="PANTHER" id="PTHR43166:SF35">
    <property type="entry name" value="L-CYSTINE IMPORT ATP-BINDING PROTEIN TCYN"/>
    <property type="match status" value="1"/>
</dbReference>
<organism evidence="13 14">
    <name type="scientific">Tsukamurella soli</name>
    <dbReference type="NCBI Taxonomy" id="644556"/>
    <lineage>
        <taxon>Bacteria</taxon>
        <taxon>Bacillati</taxon>
        <taxon>Actinomycetota</taxon>
        <taxon>Actinomycetes</taxon>
        <taxon>Mycobacteriales</taxon>
        <taxon>Tsukamurellaceae</taxon>
        <taxon>Tsukamurella</taxon>
    </lineage>
</organism>
<dbReference type="Pfam" id="PF00005">
    <property type="entry name" value="ABC_tran"/>
    <property type="match status" value="1"/>
</dbReference>
<evidence type="ECO:0000256" key="8">
    <source>
        <dbReference type="ARBA" id="ARBA00022989"/>
    </source>
</evidence>
<dbReference type="PROSITE" id="PS50893">
    <property type="entry name" value="ABC_TRANSPORTER_2"/>
    <property type="match status" value="1"/>
</dbReference>
<dbReference type="InterPro" id="IPR027417">
    <property type="entry name" value="P-loop_NTPase"/>
</dbReference>
<evidence type="ECO:0000256" key="1">
    <source>
        <dbReference type="ARBA" id="ARBA00004202"/>
    </source>
</evidence>
<dbReference type="InterPro" id="IPR050086">
    <property type="entry name" value="MetN_ABC_transporter-like"/>
</dbReference>
<dbReference type="InterPro" id="IPR003439">
    <property type="entry name" value="ABC_transporter-like_ATP-bd"/>
</dbReference>
<reference evidence="14" key="1">
    <citation type="journal article" date="2019" name="Int. J. Syst. Evol. Microbiol.">
        <title>The Global Catalogue of Microorganisms (GCM) 10K type strain sequencing project: providing services to taxonomists for standard genome sequencing and annotation.</title>
        <authorList>
            <consortium name="The Broad Institute Genomics Platform"/>
            <consortium name="The Broad Institute Genome Sequencing Center for Infectious Disease"/>
            <person name="Wu L."/>
            <person name="Ma J."/>
        </authorList>
    </citation>
    <scope>NUCLEOTIDE SEQUENCE [LARGE SCALE GENOMIC DNA]</scope>
    <source>
        <strain evidence="14">JCM 17688</strain>
    </source>
</reference>
<dbReference type="CDD" id="cd06261">
    <property type="entry name" value="TM_PBP2"/>
    <property type="match status" value="1"/>
</dbReference>
<feature type="domain" description="ABC transporter" evidence="11">
    <location>
        <begin position="252"/>
        <end position="496"/>
    </location>
</feature>
<accession>A0ABP8JSU0</accession>
<evidence type="ECO:0000256" key="5">
    <source>
        <dbReference type="ARBA" id="ARBA00022692"/>
    </source>
</evidence>
<keyword evidence="7" id="KW-0067">ATP-binding</keyword>
<evidence type="ECO:0000256" key="9">
    <source>
        <dbReference type="ARBA" id="ARBA00023136"/>
    </source>
</evidence>
<evidence type="ECO:0000256" key="2">
    <source>
        <dbReference type="ARBA" id="ARBA00004651"/>
    </source>
</evidence>
<dbReference type="EMBL" id="BAABFR010000044">
    <property type="protein sequence ID" value="GAA4395578.1"/>
    <property type="molecule type" value="Genomic_DNA"/>
</dbReference>
<evidence type="ECO:0000256" key="3">
    <source>
        <dbReference type="ARBA" id="ARBA00022448"/>
    </source>
</evidence>
<dbReference type="Pfam" id="PF00528">
    <property type="entry name" value="BPD_transp_1"/>
    <property type="match status" value="1"/>
</dbReference>